<feature type="compositionally biased region" description="Low complexity" evidence="1">
    <location>
        <begin position="26"/>
        <end position="41"/>
    </location>
</feature>
<feature type="region of interest" description="Disordered" evidence="1">
    <location>
        <begin position="1"/>
        <end position="41"/>
    </location>
</feature>
<dbReference type="AlphaFoldDB" id="A0A7C8MPX3"/>
<name>A0A7C8MPX3_9PEZI</name>
<dbReference type="OrthoDB" id="4779809at2759"/>
<feature type="region of interest" description="Disordered" evidence="1">
    <location>
        <begin position="189"/>
        <end position="223"/>
    </location>
</feature>
<proteinExistence type="predicted"/>
<sequence length="223" mass="24252">MPPRARHRGRRRRRRQRHRARRPDDSTPSLPSSDGDSLGALSLGSPSRFTLASGRVITVSPVPLPQLPPRAPAVAASAVLGVVPAPAPARPTPTTAPRARSAATGLARETPCLRCVKSALRGRSNGVCVEAVGGGQRCWRCASGHLVIRKQNAPLALCAMRLLIARPPARVAQLRTTVRVILELIEEEQLAAAEDDEDDEDDEDNEDDEEEEEEEEEWLVFSD</sequence>
<feature type="compositionally biased region" description="Basic residues" evidence="1">
    <location>
        <begin position="1"/>
        <end position="21"/>
    </location>
</feature>
<evidence type="ECO:0000313" key="2">
    <source>
        <dbReference type="EMBL" id="KAF2965833.1"/>
    </source>
</evidence>
<keyword evidence="3" id="KW-1185">Reference proteome</keyword>
<organism evidence="2 3">
    <name type="scientific">Xylaria multiplex</name>
    <dbReference type="NCBI Taxonomy" id="323545"/>
    <lineage>
        <taxon>Eukaryota</taxon>
        <taxon>Fungi</taxon>
        <taxon>Dikarya</taxon>
        <taxon>Ascomycota</taxon>
        <taxon>Pezizomycotina</taxon>
        <taxon>Sordariomycetes</taxon>
        <taxon>Xylariomycetidae</taxon>
        <taxon>Xylariales</taxon>
        <taxon>Xylariaceae</taxon>
        <taxon>Xylaria</taxon>
    </lineage>
</organism>
<evidence type="ECO:0000256" key="1">
    <source>
        <dbReference type="SAM" id="MobiDB-lite"/>
    </source>
</evidence>
<dbReference type="EMBL" id="WUBL01000104">
    <property type="protein sequence ID" value="KAF2965833.1"/>
    <property type="molecule type" value="Genomic_DNA"/>
</dbReference>
<reference evidence="2 3" key="1">
    <citation type="submission" date="2019-12" db="EMBL/GenBank/DDBJ databases">
        <title>Draft genome sequence of the ascomycete Xylaria multiplex DSM 110363.</title>
        <authorList>
            <person name="Buettner E."/>
            <person name="Kellner H."/>
        </authorList>
    </citation>
    <scope>NUCLEOTIDE SEQUENCE [LARGE SCALE GENOMIC DNA]</scope>
    <source>
        <strain evidence="2 3">DSM 110363</strain>
    </source>
</reference>
<dbReference type="Proteomes" id="UP000481858">
    <property type="component" value="Unassembled WGS sequence"/>
</dbReference>
<accession>A0A7C8MPX3</accession>
<protein>
    <submittedName>
        <fullName evidence="2">Uncharacterized protein</fullName>
    </submittedName>
</protein>
<evidence type="ECO:0000313" key="3">
    <source>
        <dbReference type="Proteomes" id="UP000481858"/>
    </source>
</evidence>
<dbReference type="InParanoid" id="A0A7C8MPX3"/>
<comment type="caution">
    <text evidence="2">The sequence shown here is derived from an EMBL/GenBank/DDBJ whole genome shotgun (WGS) entry which is preliminary data.</text>
</comment>
<gene>
    <name evidence="2" type="ORF">GQX73_g7713</name>
</gene>